<name>A0A1G1X663_9BACT</name>
<evidence type="ECO:0000313" key="1">
    <source>
        <dbReference type="EMBL" id="OGY34827.1"/>
    </source>
</evidence>
<proteinExistence type="predicted"/>
<sequence>MATRTKVQKEYRTSMGLQTVEIWRKVRGMLVHKGPKNVTAWQKKVEKTERFCSRSPLPFWERVLACVCQARGEGF</sequence>
<dbReference type="EMBL" id="MHHR01000009">
    <property type="protein sequence ID" value="OGY34827.1"/>
    <property type="molecule type" value="Genomic_DNA"/>
</dbReference>
<dbReference type="AlphaFoldDB" id="A0A1G1X663"/>
<comment type="caution">
    <text evidence="1">The sequence shown here is derived from an EMBL/GenBank/DDBJ whole genome shotgun (WGS) entry which is preliminary data.</text>
</comment>
<organism evidence="1 2">
    <name type="scientific">Candidatus Andersenbacteria bacterium RIFCSPHIGHO2_12_FULL_45_11</name>
    <dbReference type="NCBI Taxonomy" id="1797281"/>
    <lineage>
        <taxon>Bacteria</taxon>
        <taxon>Candidatus Anderseniibacteriota</taxon>
    </lineage>
</organism>
<evidence type="ECO:0000313" key="2">
    <source>
        <dbReference type="Proteomes" id="UP000177528"/>
    </source>
</evidence>
<reference evidence="1 2" key="1">
    <citation type="journal article" date="2016" name="Nat. Commun.">
        <title>Thousands of microbial genomes shed light on interconnected biogeochemical processes in an aquifer system.</title>
        <authorList>
            <person name="Anantharaman K."/>
            <person name="Brown C.T."/>
            <person name="Hug L.A."/>
            <person name="Sharon I."/>
            <person name="Castelle C.J."/>
            <person name="Probst A.J."/>
            <person name="Thomas B.C."/>
            <person name="Singh A."/>
            <person name="Wilkins M.J."/>
            <person name="Karaoz U."/>
            <person name="Brodie E.L."/>
            <person name="Williams K.H."/>
            <person name="Hubbard S.S."/>
            <person name="Banfield J.F."/>
        </authorList>
    </citation>
    <scope>NUCLEOTIDE SEQUENCE [LARGE SCALE GENOMIC DNA]</scope>
</reference>
<accession>A0A1G1X663</accession>
<dbReference type="Proteomes" id="UP000177528">
    <property type="component" value="Unassembled WGS sequence"/>
</dbReference>
<gene>
    <name evidence="1" type="ORF">A3D99_02875</name>
</gene>
<protein>
    <submittedName>
        <fullName evidence="1">Uncharacterized protein</fullName>
    </submittedName>
</protein>